<evidence type="ECO:0000259" key="5">
    <source>
        <dbReference type="Pfam" id="PF00890"/>
    </source>
</evidence>
<protein>
    <submittedName>
        <fullName evidence="6">FAD-dependent oxidoreductase</fullName>
    </submittedName>
</protein>
<dbReference type="InterPro" id="IPR027477">
    <property type="entry name" value="Succ_DH/fumarate_Rdtase_cat_sf"/>
</dbReference>
<evidence type="ECO:0000256" key="4">
    <source>
        <dbReference type="ARBA" id="ARBA00023002"/>
    </source>
</evidence>
<dbReference type="InterPro" id="IPR050315">
    <property type="entry name" value="FAD-oxidoreductase_2"/>
</dbReference>
<name>A0A5N7MA49_9HYPH</name>
<dbReference type="PANTHER" id="PTHR43400:SF10">
    <property type="entry name" value="3-OXOSTEROID 1-DEHYDROGENASE"/>
    <property type="match status" value="1"/>
</dbReference>
<dbReference type="InterPro" id="IPR036188">
    <property type="entry name" value="FAD/NAD-bd_sf"/>
</dbReference>
<reference evidence="6 7" key="1">
    <citation type="journal article" date="2019" name="Syst. Appl. Microbiol.">
        <title>Microvirga tunisiensis sp. nov., a root nodule symbiotic bacterium isolated from Lupinus micranthus and L. luteus grown in Northern Tunisia.</title>
        <authorList>
            <person name="Msaddak A."/>
            <person name="Rejili M."/>
            <person name="Duran D."/>
            <person name="Mars M."/>
            <person name="Palacios J.M."/>
            <person name="Ruiz-Argueso T."/>
            <person name="Rey L."/>
            <person name="Imperial J."/>
        </authorList>
    </citation>
    <scope>NUCLEOTIDE SEQUENCE [LARGE SCALE GENOMIC DNA]</scope>
    <source>
        <strain evidence="6 7">Lmie10</strain>
    </source>
</reference>
<dbReference type="Proteomes" id="UP000403266">
    <property type="component" value="Unassembled WGS sequence"/>
</dbReference>
<evidence type="ECO:0000256" key="3">
    <source>
        <dbReference type="ARBA" id="ARBA00022827"/>
    </source>
</evidence>
<dbReference type="PANTHER" id="PTHR43400">
    <property type="entry name" value="FUMARATE REDUCTASE"/>
    <property type="match status" value="1"/>
</dbReference>
<comment type="caution">
    <text evidence="6">The sequence shown here is derived from an EMBL/GenBank/DDBJ whole genome shotgun (WGS) entry which is preliminary data.</text>
</comment>
<sequence length="599" mass="63095">MVARDTYECDVLVIGSGASGMSAAVTAAAHGLKVLIVEKEPKFGGTTARSGGWLWIPGTSLAKAWGIHEDPALAKTYLRHEAGNSFDSERVDAFVENGPKAVDFFVTKTSVRFDMPLVFPDYHAEAPGGTQGGRSMVARPFDGRELGDNIKNLGAALPELTVFGMMLGSGKEIVHFMRATRSIPSAIYVAKRLSKHFTQVLRYGRGMTLTNGNALAGRLAKSAFDLGVPLWLSAPARELVVENGEVRGAIIEKEGKPTHVRAKRAVVLACGGFPHDVARRKELFPHAPTGTEHYSPGPTGNTGDGLRLAEAVGGKVDTTLPHAAAWVPVSVTTRKDGTKGVMPHFIDRAKPGVIAVAANGKRFTNEGNSYHDFVQAMIAASAGRGEVSAHLVCDHRTLRKYGLGCVAPFPLPIGHHLRTGYLIRGATLSELAQKAGIDAAGLEATVREVNIHARDGKDPTFGKGSKAYNRFQGDALNAPNPCIAPLVKGPFYAIKLVVGDLGTYAGLITDRHSRVLDGNREPIAGLYAVGNDIASIMGGNYPGAGITLGPALTFGHIAGCHIAGVQTGVESELTSDAKPAARSGPSVEEDGTIVMGEVA</sequence>
<dbReference type="InterPro" id="IPR003953">
    <property type="entry name" value="FAD-dep_OxRdtase_2_FAD-bd"/>
</dbReference>
<dbReference type="SUPFAM" id="SSF56425">
    <property type="entry name" value="Succinate dehydrogenase/fumarate reductase flavoprotein, catalytic domain"/>
    <property type="match status" value="1"/>
</dbReference>
<keyword evidence="7" id="KW-1185">Reference proteome</keyword>
<dbReference type="Pfam" id="PF00890">
    <property type="entry name" value="FAD_binding_2"/>
    <property type="match status" value="1"/>
</dbReference>
<evidence type="ECO:0000256" key="2">
    <source>
        <dbReference type="ARBA" id="ARBA00022630"/>
    </source>
</evidence>
<dbReference type="RefSeq" id="WP_152708675.1">
    <property type="nucleotide sequence ID" value="NZ_VOSJ01000001.1"/>
</dbReference>
<keyword evidence="3" id="KW-0274">FAD</keyword>
<dbReference type="GO" id="GO:0016491">
    <property type="term" value="F:oxidoreductase activity"/>
    <property type="evidence" value="ECO:0007669"/>
    <property type="project" value="UniProtKB-KW"/>
</dbReference>
<dbReference type="EMBL" id="VOSK01000001">
    <property type="protein sequence ID" value="MPR23772.1"/>
    <property type="molecule type" value="Genomic_DNA"/>
</dbReference>
<evidence type="ECO:0000313" key="7">
    <source>
        <dbReference type="Proteomes" id="UP000403266"/>
    </source>
</evidence>
<dbReference type="OrthoDB" id="3178130at2"/>
<proteinExistence type="predicted"/>
<keyword evidence="2" id="KW-0285">Flavoprotein</keyword>
<feature type="domain" description="FAD-dependent oxidoreductase 2 FAD-binding" evidence="5">
    <location>
        <begin position="10"/>
        <end position="548"/>
    </location>
</feature>
<dbReference type="SUPFAM" id="SSF51905">
    <property type="entry name" value="FAD/NAD(P)-binding domain"/>
    <property type="match status" value="1"/>
</dbReference>
<dbReference type="Gene3D" id="3.50.50.60">
    <property type="entry name" value="FAD/NAD(P)-binding domain"/>
    <property type="match status" value="2"/>
</dbReference>
<accession>A0A5N7MA49</accession>
<organism evidence="6 7">
    <name type="scientific">Microvirga tunisiensis</name>
    <dbReference type="NCBI Taxonomy" id="2108360"/>
    <lineage>
        <taxon>Bacteria</taxon>
        <taxon>Pseudomonadati</taxon>
        <taxon>Pseudomonadota</taxon>
        <taxon>Alphaproteobacteria</taxon>
        <taxon>Hyphomicrobiales</taxon>
        <taxon>Methylobacteriaceae</taxon>
        <taxon>Microvirga</taxon>
    </lineage>
</organism>
<dbReference type="AlphaFoldDB" id="A0A5N7MA49"/>
<gene>
    <name evidence="6" type="ORF">FS320_00695</name>
</gene>
<dbReference type="PRINTS" id="PR00411">
    <property type="entry name" value="PNDRDTASEI"/>
</dbReference>
<dbReference type="NCBIfam" id="NF004789">
    <property type="entry name" value="PRK06134.1"/>
    <property type="match status" value="1"/>
</dbReference>
<comment type="cofactor">
    <cofactor evidence="1">
        <name>FAD</name>
        <dbReference type="ChEBI" id="CHEBI:57692"/>
    </cofactor>
</comment>
<evidence type="ECO:0000313" key="6">
    <source>
        <dbReference type="EMBL" id="MPR23772.1"/>
    </source>
</evidence>
<keyword evidence="4" id="KW-0560">Oxidoreductase</keyword>
<dbReference type="GO" id="GO:0008202">
    <property type="term" value="P:steroid metabolic process"/>
    <property type="evidence" value="ECO:0007669"/>
    <property type="project" value="UniProtKB-ARBA"/>
</dbReference>
<evidence type="ECO:0000256" key="1">
    <source>
        <dbReference type="ARBA" id="ARBA00001974"/>
    </source>
</evidence>